<keyword evidence="14" id="KW-1185">Reference proteome</keyword>
<dbReference type="PANTHER" id="PTHR30295">
    <property type="entry name" value="BACTERIOFERRITIN"/>
    <property type="match status" value="1"/>
</dbReference>
<dbReference type="Pfam" id="PF00210">
    <property type="entry name" value="Ferritin"/>
    <property type="match status" value="1"/>
</dbReference>
<dbReference type="SUPFAM" id="SSF47240">
    <property type="entry name" value="Ferritin-like"/>
    <property type="match status" value="1"/>
</dbReference>
<dbReference type="GO" id="GO:0020037">
    <property type="term" value="F:heme binding"/>
    <property type="evidence" value="ECO:0007669"/>
    <property type="project" value="TreeGrafter"/>
</dbReference>
<dbReference type="InterPro" id="IPR009078">
    <property type="entry name" value="Ferritin-like_SF"/>
</dbReference>
<dbReference type="GO" id="GO:0006879">
    <property type="term" value="P:intracellular iron ion homeostasis"/>
    <property type="evidence" value="ECO:0007669"/>
    <property type="project" value="UniProtKB-KW"/>
</dbReference>
<feature type="binding site" evidence="11">
    <location>
        <position position="94"/>
    </location>
    <ligand>
        <name>Fe cation</name>
        <dbReference type="ChEBI" id="CHEBI:24875"/>
        <label>2</label>
    </ligand>
</feature>
<dbReference type="RefSeq" id="WP_193952818.1">
    <property type="nucleotide sequence ID" value="NZ_JADEYS010000007.1"/>
</dbReference>
<protein>
    <recommendedName>
        <fullName evidence="10">Bacterioferritin</fullName>
        <ecNumber evidence="10">1.16.3.1</ecNumber>
    </recommendedName>
</protein>
<comment type="caution">
    <text evidence="13">The sequence shown here is derived from an EMBL/GenBank/DDBJ whole genome shotgun (WGS) entry which is preliminary data.</text>
</comment>
<dbReference type="InterPro" id="IPR012347">
    <property type="entry name" value="Ferritin-like"/>
</dbReference>
<dbReference type="EC" id="1.16.3.1" evidence="10"/>
<feature type="binding site" evidence="11">
    <location>
        <position position="51"/>
    </location>
    <ligand>
        <name>Fe cation</name>
        <dbReference type="ChEBI" id="CHEBI:24875"/>
        <label>1</label>
    </ligand>
</feature>
<dbReference type="Proteomes" id="UP000640333">
    <property type="component" value="Unassembled WGS sequence"/>
</dbReference>
<dbReference type="InterPro" id="IPR008331">
    <property type="entry name" value="Ferritin_DPS_dom"/>
</dbReference>
<keyword evidence="5 10" id="KW-0479">Metal-binding</keyword>
<dbReference type="GO" id="GO:0005829">
    <property type="term" value="C:cytosol"/>
    <property type="evidence" value="ECO:0007669"/>
    <property type="project" value="TreeGrafter"/>
</dbReference>
<dbReference type="EMBL" id="JADEYS010000007">
    <property type="protein sequence ID" value="MBE9397261.1"/>
    <property type="molecule type" value="Genomic_DNA"/>
</dbReference>
<comment type="catalytic activity">
    <reaction evidence="10">
        <text>4 Fe(2+) + O2 + 4 H(+) = 4 Fe(3+) + 2 H2O</text>
        <dbReference type="Rhea" id="RHEA:11148"/>
        <dbReference type="ChEBI" id="CHEBI:15377"/>
        <dbReference type="ChEBI" id="CHEBI:15378"/>
        <dbReference type="ChEBI" id="CHEBI:15379"/>
        <dbReference type="ChEBI" id="CHEBI:29033"/>
        <dbReference type="ChEBI" id="CHEBI:29034"/>
        <dbReference type="EC" id="1.16.3.1"/>
    </reaction>
</comment>
<keyword evidence="6" id="KW-0560">Oxidoreductase</keyword>
<evidence type="ECO:0000256" key="2">
    <source>
        <dbReference type="ARBA" id="ARBA00022434"/>
    </source>
</evidence>
<organism evidence="13 14">
    <name type="scientific">Pontibacterium sinense</name>
    <dbReference type="NCBI Taxonomy" id="2781979"/>
    <lineage>
        <taxon>Bacteria</taxon>
        <taxon>Pseudomonadati</taxon>
        <taxon>Pseudomonadota</taxon>
        <taxon>Gammaproteobacteria</taxon>
        <taxon>Oceanospirillales</taxon>
        <taxon>Oceanospirillaceae</taxon>
        <taxon>Pontibacterium</taxon>
    </lineage>
</organism>
<keyword evidence="2 10" id="KW-0409">Iron storage</keyword>
<sequence length="156" mass="18210">MKGNTKIIDILNKLLTNEMSAADQYFIHSRMYEDWGFKKLHERISHEQEEELEHASALIERILFLEGTPDVASRDPLRVGKDVPEMLTNDLQVEYEVGQALKDAIAVCEQEKDYQTREILEVLLRDTEEDHTYWLEQQLSLINKVGIQNYLQSQMG</sequence>
<evidence type="ECO:0000256" key="3">
    <source>
        <dbReference type="ARBA" id="ARBA00022448"/>
    </source>
</evidence>
<feature type="binding site" evidence="11">
    <location>
        <position position="46"/>
    </location>
    <ligand>
        <name>Fe cation</name>
        <dbReference type="ChEBI" id="CHEBI:24875"/>
        <label>3</label>
    </ligand>
</feature>
<dbReference type="PRINTS" id="PR00601">
    <property type="entry name" value="BACFERRITIN"/>
</dbReference>
<comment type="function">
    <text evidence="10">Iron-storage protein, whose ferroxidase center binds Fe(2+), oxidizes it using dioxygen to Fe(3+), and participates in the subsequent Fe(3+) oxide mineral core formation within the central cavity of the BFR protein shell.</text>
</comment>
<keyword evidence="3" id="KW-0813">Transport</keyword>
<dbReference type="PROSITE" id="PS50905">
    <property type="entry name" value="FERRITIN_LIKE"/>
    <property type="match status" value="1"/>
</dbReference>
<accession>A0A8J7K9W8</accession>
<dbReference type="InterPro" id="IPR002024">
    <property type="entry name" value="Bacterioferritin"/>
</dbReference>
<comment type="catalytic activity">
    <reaction evidence="9">
        <text>Fe(2+)(in) = Fe(2+)(out)</text>
        <dbReference type="Rhea" id="RHEA:28486"/>
        <dbReference type="ChEBI" id="CHEBI:29033"/>
    </reaction>
</comment>
<dbReference type="FunFam" id="1.20.1260.10:FF:000005">
    <property type="entry name" value="Bacterioferritin"/>
    <property type="match status" value="1"/>
</dbReference>
<dbReference type="GO" id="GO:0004322">
    <property type="term" value="F:ferroxidase activity"/>
    <property type="evidence" value="ECO:0007669"/>
    <property type="project" value="UniProtKB-EC"/>
</dbReference>
<dbReference type="GO" id="GO:0008199">
    <property type="term" value="F:ferric iron binding"/>
    <property type="evidence" value="ECO:0007669"/>
    <property type="project" value="InterPro"/>
</dbReference>
<feature type="binding site" evidence="11">
    <location>
        <position position="50"/>
    </location>
    <ligand>
        <name>Fe cation</name>
        <dbReference type="ChEBI" id="CHEBI:24875"/>
        <label>3</label>
    </ligand>
</feature>
<feature type="binding site" evidence="11">
    <location>
        <position position="128"/>
    </location>
    <ligand>
        <name>Fe cation</name>
        <dbReference type="ChEBI" id="CHEBI:24875"/>
        <label>2</label>
    </ligand>
</feature>
<dbReference type="NCBIfam" id="TIGR00754">
    <property type="entry name" value="bfr"/>
    <property type="match status" value="1"/>
</dbReference>
<proteinExistence type="inferred from homology"/>
<evidence type="ECO:0000256" key="10">
    <source>
        <dbReference type="PIRNR" id="PIRNR002560"/>
    </source>
</evidence>
<evidence type="ECO:0000256" key="6">
    <source>
        <dbReference type="ARBA" id="ARBA00023002"/>
    </source>
</evidence>
<feature type="binding site" evidence="11">
    <location>
        <position position="54"/>
    </location>
    <ligand>
        <name>Fe cation</name>
        <dbReference type="ChEBI" id="CHEBI:24875"/>
        <label>1</label>
    </ligand>
</feature>
<dbReference type="CDD" id="cd00907">
    <property type="entry name" value="Bacterioferritin"/>
    <property type="match status" value="1"/>
</dbReference>
<evidence type="ECO:0000256" key="7">
    <source>
        <dbReference type="ARBA" id="ARBA00023004"/>
    </source>
</evidence>
<feature type="binding site" evidence="11">
    <location>
        <position position="131"/>
    </location>
    <ligand>
        <name>Fe cation</name>
        <dbReference type="ChEBI" id="CHEBI:24875"/>
        <label>2</label>
    </ligand>
</feature>
<feature type="domain" description="Ferritin-like diiron" evidence="12">
    <location>
        <begin position="1"/>
        <end position="146"/>
    </location>
</feature>
<evidence type="ECO:0000256" key="4">
    <source>
        <dbReference type="ARBA" id="ARBA00022496"/>
    </source>
</evidence>
<reference evidence="13" key="1">
    <citation type="submission" date="2020-10" db="EMBL/GenBank/DDBJ databases">
        <title>Bacterium isolated from coastal waters sediment.</title>
        <authorList>
            <person name="Chen R.-J."/>
            <person name="Lu D.-C."/>
            <person name="Zhu K.-L."/>
            <person name="Du Z.-J."/>
        </authorList>
    </citation>
    <scope>NUCLEOTIDE SEQUENCE</scope>
    <source>
        <strain evidence="13">N1Y112</strain>
    </source>
</reference>
<evidence type="ECO:0000256" key="1">
    <source>
        <dbReference type="ARBA" id="ARBA00008093"/>
    </source>
</evidence>
<dbReference type="AlphaFoldDB" id="A0A8J7K9W8"/>
<evidence type="ECO:0000256" key="8">
    <source>
        <dbReference type="ARBA" id="ARBA00023065"/>
    </source>
</evidence>
<evidence type="ECO:0000313" key="13">
    <source>
        <dbReference type="EMBL" id="MBE9397261.1"/>
    </source>
</evidence>
<evidence type="ECO:0000256" key="5">
    <source>
        <dbReference type="ARBA" id="ARBA00022723"/>
    </source>
</evidence>
<evidence type="ECO:0000256" key="9">
    <source>
        <dbReference type="ARBA" id="ARBA00036243"/>
    </source>
</evidence>
<evidence type="ECO:0000256" key="11">
    <source>
        <dbReference type="PIRSR" id="PIRSR002560-1"/>
    </source>
</evidence>
<feature type="binding site" evidence="11">
    <location>
        <position position="128"/>
    </location>
    <ligand>
        <name>Fe cation</name>
        <dbReference type="ChEBI" id="CHEBI:24875"/>
        <label>1</label>
    </ligand>
</feature>
<keyword evidence="7 10" id="KW-0408">Iron</keyword>
<feature type="binding site" evidence="11">
    <location>
        <position position="51"/>
    </location>
    <ligand>
        <name>Fe cation</name>
        <dbReference type="ChEBI" id="CHEBI:24875"/>
        <label>2</label>
    </ligand>
</feature>
<dbReference type="InterPro" id="IPR009040">
    <property type="entry name" value="Ferritin-like_diiron"/>
</dbReference>
<comment type="similarity">
    <text evidence="1 10">Belongs to the bacterioferritin family.</text>
</comment>
<evidence type="ECO:0000313" key="14">
    <source>
        <dbReference type="Proteomes" id="UP000640333"/>
    </source>
</evidence>
<dbReference type="PANTHER" id="PTHR30295:SF9">
    <property type="entry name" value="BACTERIOFERRITIN"/>
    <property type="match status" value="1"/>
</dbReference>
<evidence type="ECO:0000259" key="12">
    <source>
        <dbReference type="PROSITE" id="PS50905"/>
    </source>
</evidence>
<keyword evidence="8" id="KW-0406">Ion transport</keyword>
<dbReference type="Gene3D" id="1.20.1260.10">
    <property type="match status" value="1"/>
</dbReference>
<dbReference type="PIRSF" id="PIRSF002560">
    <property type="entry name" value="Bacterioferritin"/>
    <property type="match status" value="1"/>
</dbReference>
<dbReference type="GO" id="GO:0006826">
    <property type="term" value="P:iron ion transport"/>
    <property type="evidence" value="ECO:0007669"/>
    <property type="project" value="UniProtKB-KW"/>
</dbReference>
<name>A0A8J7K9W8_9GAMM</name>
<feature type="binding site" evidence="11">
    <location>
        <position position="18"/>
    </location>
    <ligand>
        <name>Fe cation</name>
        <dbReference type="ChEBI" id="CHEBI:24875"/>
        <label>1</label>
    </ligand>
</feature>
<dbReference type="GO" id="GO:0140315">
    <property type="term" value="F:iron ion sequestering activity"/>
    <property type="evidence" value="ECO:0007669"/>
    <property type="project" value="UniProtKB-ARBA"/>
</dbReference>
<gene>
    <name evidence="13" type="primary">bfr</name>
    <name evidence="13" type="ORF">IOQ59_08315</name>
</gene>
<keyword evidence="4" id="KW-0410">Iron transport</keyword>